<accession>D5EHM0</accession>
<evidence type="ECO:0000259" key="5">
    <source>
        <dbReference type="Pfam" id="PF00884"/>
    </source>
</evidence>
<evidence type="ECO:0000313" key="7">
    <source>
        <dbReference type="Proteomes" id="UP000000925"/>
    </source>
</evidence>
<dbReference type="InterPro" id="IPR024607">
    <property type="entry name" value="Sulfatase_CS"/>
</dbReference>
<dbReference type="RefSeq" id="WP_013042783.1">
    <property type="nucleotide sequence ID" value="NC_014008.1"/>
</dbReference>
<protein>
    <submittedName>
        <fullName evidence="6">Sulfatase</fullName>
    </submittedName>
</protein>
<dbReference type="STRING" id="583355.Caka_1039"/>
<organism evidence="6 7">
    <name type="scientific">Coraliomargarita akajimensis (strain DSM 45221 / IAM 15411 / JCM 23193 / KCTC 12865 / 04OKA010-24)</name>
    <dbReference type="NCBI Taxonomy" id="583355"/>
    <lineage>
        <taxon>Bacteria</taxon>
        <taxon>Pseudomonadati</taxon>
        <taxon>Verrucomicrobiota</taxon>
        <taxon>Opitutia</taxon>
        <taxon>Puniceicoccales</taxon>
        <taxon>Coraliomargaritaceae</taxon>
        <taxon>Coraliomargarita</taxon>
    </lineage>
</organism>
<dbReference type="GO" id="GO:0046872">
    <property type="term" value="F:metal ion binding"/>
    <property type="evidence" value="ECO:0007669"/>
    <property type="project" value="UniProtKB-KW"/>
</dbReference>
<comment type="similarity">
    <text evidence="1">Belongs to the sulfatase family.</text>
</comment>
<dbReference type="InterPro" id="IPR000917">
    <property type="entry name" value="Sulfatase_N"/>
</dbReference>
<dbReference type="AlphaFoldDB" id="D5EHM0"/>
<evidence type="ECO:0000256" key="2">
    <source>
        <dbReference type="ARBA" id="ARBA00022723"/>
    </source>
</evidence>
<dbReference type="SUPFAM" id="SSF53649">
    <property type="entry name" value="Alkaline phosphatase-like"/>
    <property type="match status" value="1"/>
</dbReference>
<dbReference type="Proteomes" id="UP000000925">
    <property type="component" value="Chromosome"/>
</dbReference>
<dbReference type="InterPro" id="IPR017850">
    <property type="entry name" value="Alkaline_phosphatase_core_sf"/>
</dbReference>
<dbReference type="PROSITE" id="PS00149">
    <property type="entry name" value="SULFATASE_2"/>
    <property type="match status" value="1"/>
</dbReference>
<dbReference type="PANTHER" id="PTHR42693:SF53">
    <property type="entry name" value="ENDO-4-O-SULFATASE"/>
    <property type="match status" value="1"/>
</dbReference>
<name>D5EHM0_CORAD</name>
<dbReference type="KEGG" id="caa:Caka_1039"/>
<evidence type="ECO:0000256" key="3">
    <source>
        <dbReference type="ARBA" id="ARBA00022801"/>
    </source>
</evidence>
<feature type="domain" description="Sulfatase N-terminal" evidence="5">
    <location>
        <begin position="7"/>
        <end position="380"/>
    </location>
</feature>
<keyword evidence="2" id="KW-0479">Metal-binding</keyword>
<dbReference type="OrthoDB" id="9762324at2"/>
<dbReference type="Pfam" id="PF00884">
    <property type="entry name" value="Sulfatase"/>
    <property type="match status" value="1"/>
</dbReference>
<keyword evidence="4" id="KW-0106">Calcium</keyword>
<evidence type="ECO:0000256" key="1">
    <source>
        <dbReference type="ARBA" id="ARBA00008779"/>
    </source>
</evidence>
<proteinExistence type="inferred from homology"/>
<dbReference type="EMBL" id="CP001998">
    <property type="protein sequence ID" value="ADE54061.1"/>
    <property type="molecule type" value="Genomic_DNA"/>
</dbReference>
<keyword evidence="3" id="KW-0378">Hydrolase</keyword>
<dbReference type="HOGENOM" id="CLU_006332_10_3_0"/>
<evidence type="ECO:0000313" key="6">
    <source>
        <dbReference type="EMBL" id="ADE54061.1"/>
    </source>
</evidence>
<dbReference type="PANTHER" id="PTHR42693">
    <property type="entry name" value="ARYLSULFATASE FAMILY MEMBER"/>
    <property type="match status" value="1"/>
</dbReference>
<gene>
    <name evidence="6" type="ordered locus">Caka_1039</name>
</gene>
<dbReference type="PROSITE" id="PS00523">
    <property type="entry name" value="SULFATASE_1"/>
    <property type="match status" value="1"/>
</dbReference>
<dbReference type="GO" id="GO:0004065">
    <property type="term" value="F:arylsulfatase activity"/>
    <property type="evidence" value="ECO:0007669"/>
    <property type="project" value="TreeGrafter"/>
</dbReference>
<dbReference type="Gene3D" id="3.30.1120.10">
    <property type="match status" value="1"/>
</dbReference>
<dbReference type="Gene3D" id="3.40.720.10">
    <property type="entry name" value="Alkaline Phosphatase, subunit A"/>
    <property type="match status" value="1"/>
</dbReference>
<keyword evidence="7" id="KW-1185">Reference proteome</keyword>
<sequence length="498" mass="54355">MRAMRSPNFIIIYADDLGFGDLACYGASGIPTPNLDQMAAEGRRFTESYATSAVCTPSRYGLLTGAYPWRNPRAEILPGDAPMIIAEDERTLPETLRQAGYTTAVIGKWHIGLGDGFVNWNSDIHPCPTDVGFDTSYIMAATNDRVPCVFVDGDRVDKLDPSDPIEVVYGGENPFPEVPTGKDHPELLTMQHSDDHHHDTIVNGVGRIGYCRGGNAAQWDDETMSEVFLDKAKEFISSNQEQPFFLYYALHQPHVPRIPSPRFKGATEQGPRGDVIAELDWCVGEILGHVKRLGLDEDTIIVFSSDNGPVLDDGYVDEARTKCGDHQPAGPLRGGKYSMFDGGTRVPMILRAPGRVAPGESPALLSHVDFLASYAHLAGIELPPTERADSQEMSAALLGEDSVGRDNLVTEGIGSKTVVRQGQWVFIPPHAGPSIMEFKDIETGNSLEPQLYDLNADIGQRVNIAAEHPEKVRELNELLEAIHATDKPSGHEPYTPGA</sequence>
<dbReference type="InterPro" id="IPR050738">
    <property type="entry name" value="Sulfatase"/>
</dbReference>
<evidence type="ECO:0000256" key="4">
    <source>
        <dbReference type="ARBA" id="ARBA00022837"/>
    </source>
</evidence>
<reference evidence="6 7" key="1">
    <citation type="journal article" date="2010" name="Stand. Genomic Sci.">
        <title>Complete genome sequence of Coraliomargarita akajimensis type strain (04OKA010-24).</title>
        <authorList>
            <person name="Mavromatis K."/>
            <person name="Abt B."/>
            <person name="Brambilla E."/>
            <person name="Lapidus A."/>
            <person name="Copeland A."/>
            <person name="Deshpande S."/>
            <person name="Nolan M."/>
            <person name="Lucas S."/>
            <person name="Tice H."/>
            <person name="Cheng J.F."/>
            <person name="Han C."/>
            <person name="Detter J.C."/>
            <person name="Woyke T."/>
            <person name="Goodwin L."/>
            <person name="Pitluck S."/>
            <person name="Held B."/>
            <person name="Brettin T."/>
            <person name="Tapia R."/>
            <person name="Ivanova N."/>
            <person name="Mikhailova N."/>
            <person name="Pati A."/>
            <person name="Liolios K."/>
            <person name="Chen A."/>
            <person name="Palaniappan K."/>
            <person name="Land M."/>
            <person name="Hauser L."/>
            <person name="Chang Y.J."/>
            <person name="Jeffries C.D."/>
            <person name="Rohde M."/>
            <person name="Goker M."/>
            <person name="Bristow J."/>
            <person name="Eisen J.A."/>
            <person name="Markowitz V."/>
            <person name="Hugenholtz P."/>
            <person name="Klenk H.P."/>
            <person name="Kyrpides N.C."/>
        </authorList>
    </citation>
    <scope>NUCLEOTIDE SEQUENCE [LARGE SCALE GENOMIC DNA]</scope>
    <source>
        <strain evidence="7">DSM 45221 / IAM 15411 / JCM 23193 / KCTC 12865</strain>
    </source>
</reference>
<dbReference type="CDD" id="cd16143">
    <property type="entry name" value="ARS_like"/>
    <property type="match status" value="1"/>
</dbReference>
<dbReference type="eggNOG" id="COG3119">
    <property type="taxonomic scope" value="Bacteria"/>
</dbReference>